<dbReference type="AlphaFoldDB" id="A0AAN5I4P9"/>
<feature type="non-terminal residue" evidence="1">
    <location>
        <position position="1"/>
    </location>
</feature>
<dbReference type="EMBL" id="BTRK01000005">
    <property type="protein sequence ID" value="GMR52152.1"/>
    <property type="molecule type" value="Genomic_DNA"/>
</dbReference>
<organism evidence="1 2">
    <name type="scientific">Pristionchus mayeri</name>
    <dbReference type="NCBI Taxonomy" id="1317129"/>
    <lineage>
        <taxon>Eukaryota</taxon>
        <taxon>Metazoa</taxon>
        <taxon>Ecdysozoa</taxon>
        <taxon>Nematoda</taxon>
        <taxon>Chromadorea</taxon>
        <taxon>Rhabditida</taxon>
        <taxon>Rhabditina</taxon>
        <taxon>Diplogasteromorpha</taxon>
        <taxon>Diplogasteroidea</taxon>
        <taxon>Neodiplogasteridae</taxon>
        <taxon>Pristionchus</taxon>
    </lineage>
</organism>
<comment type="caution">
    <text evidence="1">The sequence shown here is derived from an EMBL/GenBank/DDBJ whole genome shotgun (WGS) entry which is preliminary data.</text>
</comment>
<dbReference type="Proteomes" id="UP001328107">
    <property type="component" value="Unassembled WGS sequence"/>
</dbReference>
<gene>
    <name evidence="1" type="ORF">PMAYCL1PPCAC_22347</name>
</gene>
<protein>
    <recommendedName>
        <fullName evidence="3">Spaetzle domain-containing protein</fullName>
    </recommendedName>
</protein>
<accession>A0AAN5I4P9</accession>
<feature type="non-terminal residue" evidence="1">
    <location>
        <position position="120"/>
    </location>
</feature>
<sequence>QQLKRSANHHVNTGLGDSHYVCNTIVTEHYRPTHRHDYRGKRVEIQQDEDAEFVATYRVCESQGARIPCFGIDKNSFTSECAPEFVIQKASIRPMNSTAAFSLGDVRVPVACNCRVREIL</sequence>
<evidence type="ECO:0000313" key="1">
    <source>
        <dbReference type="EMBL" id="GMR52152.1"/>
    </source>
</evidence>
<proteinExistence type="predicted"/>
<dbReference type="SUPFAM" id="SSF57501">
    <property type="entry name" value="Cystine-knot cytokines"/>
    <property type="match status" value="1"/>
</dbReference>
<evidence type="ECO:0008006" key="3">
    <source>
        <dbReference type="Google" id="ProtNLM"/>
    </source>
</evidence>
<dbReference type="InterPro" id="IPR029034">
    <property type="entry name" value="Cystine-knot_cytokine"/>
</dbReference>
<evidence type="ECO:0000313" key="2">
    <source>
        <dbReference type="Proteomes" id="UP001328107"/>
    </source>
</evidence>
<keyword evidence="2" id="KW-1185">Reference proteome</keyword>
<dbReference type="Gene3D" id="2.10.90.10">
    <property type="entry name" value="Cystine-knot cytokines"/>
    <property type="match status" value="1"/>
</dbReference>
<reference evidence="2" key="1">
    <citation type="submission" date="2022-10" db="EMBL/GenBank/DDBJ databases">
        <title>Genome assembly of Pristionchus species.</title>
        <authorList>
            <person name="Yoshida K."/>
            <person name="Sommer R.J."/>
        </authorList>
    </citation>
    <scope>NUCLEOTIDE SEQUENCE [LARGE SCALE GENOMIC DNA]</scope>
    <source>
        <strain evidence="2">RS5460</strain>
    </source>
</reference>
<name>A0AAN5I4P9_9BILA</name>